<dbReference type="Proteomes" id="UP000530403">
    <property type="component" value="Unassembled WGS sequence"/>
</dbReference>
<comment type="caution">
    <text evidence="2">The sequence shown here is derived from an EMBL/GenBank/DDBJ whole genome shotgun (WGS) entry which is preliminary data.</text>
</comment>
<dbReference type="SUPFAM" id="SSF47413">
    <property type="entry name" value="lambda repressor-like DNA-binding domains"/>
    <property type="match status" value="1"/>
</dbReference>
<protein>
    <submittedName>
        <fullName evidence="3">Transcriptional regulator with XRE-family HTH domain</fullName>
    </submittedName>
</protein>
<evidence type="ECO:0000313" key="2">
    <source>
        <dbReference type="EMBL" id="GFM95222.1"/>
    </source>
</evidence>
<organism evidence="2 4">
    <name type="scientific">Streptomyces fulvorobeus</name>
    <dbReference type="NCBI Taxonomy" id="284028"/>
    <lineage>
        <taxon>Bacteria</taxon>
        <taxon>Bacillati</taxon>
        <taxon>Actinomycetota</taxon>
        <taxon>Actinomycetes</taxon>
        <taxon>Kitasatosporales</taxon>
        <taxon>Streptomycetaceae</taxon>
        <taxon>Streptomyces</taxon>
    </lineage>
</organism>
<evidence type="ECO:0000313" key="4">
    <source>
        <dbReference type="Proteomes" id="UP000498980"/>
    </source>
</evidence>
<accession>A0A7J0BYB1</accession>
<dbReference type="Gene3D" id="1.10.260.40">
    <property type="entry name" value="lambda repressor-like DNA-binding domains"/>
    <property type="match status" value="1"/>
</dbReference>
<dbReference type="InterPro" id="IPR010982">
    <property type="entry name" value="Lambda_DNA-bd_dom_sf"/>
</dbReference>
<sequence>MRSGEPERHGAGRPLLQKFDQRLNELIQAIYPDPRKRPGFSRLAKEIREATGGTISATYLWELSTGKKRNVTLEQLDVLAEFFGVPPEYFLNDEASERVRHQLALVSALRDIKIRNLALRSEGLSPSTLDAFLAMINEARKVQNLPRISDLESGGMDPIE</sequence>
<dbReference type="Proteomes" id="UP000498980">
    <property type="component" value="Unassembled WGS sequence"/>
</dbReference>
<dbReference type="AlphaFoldDB" id="A0A7J0BYB1"/>
<evidence type="ECO:0000259" key="1">
    <source>
        <dbReference type="PROSITE" id="PS50943"/>
    </source>
</evidence>
<evidence type="ECO:0000313" key="3">
    <source>
        <dbReference type="EMBL" id="NYE39031.1"/>
    </source>
</evidence>
<proteinExistence type="predicted"/>
<reference evidence="2 4" key="1">
    <citation type="submission" date="2020-05" db="EMBL/GenBank/DDBJ databases">
        <title>Whole genome shotgun sequence of Streptomyces fulvorobeus NBRC 15897.</title>
        <authorList>
            <person name="Komaki H."/>
            <person name="Tamura T."/>
        </authorList>
    </citation>
    <scope>NUCLEOTIDE SEQUENCE [LARGE SCALE GENOMIC DNA]</scope>
    <source>
        <strain evidence="2 4">NBRC 15897</strain>
    </source>
</reference>
<gene>
    <name evidence="3" type="ORF">HEB29_000042</name>
    <name evidence="2" type="ORF">Sfulv_00330</name>
</gene>
<dbReference type="RefSeq" id="WP_173310148.1">
    <property type="nucleotide sequence ID" value="NZ_BLWC01000001.1"/>
</dbReference>
<name>A0A7J0BYB1_9ACTN</name>
<evidence type="ECO:0000313" key="5">
    <source>
        <dbReference type="Proteomes" id="UP000530403"/>
    </source>
</evidence>
<dbReference type="PROSITE" id="PS50943">
    <property type="entry name" value="HTH_CROC1"/>
    <property type="match status" value="1"/>
</dbReference>
<reference evidence="3 5" key="2">
    <citation type="submission" date="2020-07" db="EMBL/GenBank/DDBJ databases">
        <title>Sequencing the genomes of 1000 actinobacteria strains.</title>
        <authorList>
            <person name="Klenk H.-P."/>
        </authorList>
    </citation>
    <scope>NUCLEOTIDE SEQUENCE [LARGE SCALE GENOMIC DNA]</scope>
    <source>
        <strain evidence="3 5">DSM 41455</strain>
    </source>
</reference>
<keyword evidence="4" id="KW-1185">Reference proteome</keyword>
<dbReference type="EMBL" id="JACCCF010000001">
    <property type="protein sequence ID" value="NYE39031.1"/>
    <property type="molecule type" value="Genomic_DNA"/>
</dbReference>
<dbReference type="GO" id="GO:0003677">
    <property type="term" value="F:DNA binding"/>
    <property type="evidence" value="ECO:0007669"/>
    <property type="project" value="InterPro"/>
</dbReference>
<dbReference type="EMBL" id="BLWC01000001">
    <property type="protein sequence ID" value="GFM95222.1"/>
    <property type="molecule type" value="Genomic_DNA"/>
</dbReference>
<dbReference type="InterPro" id="IPR001387">
    <property type="entry name" value="Cro/C1-type_HTH"/>
</dbReference>
<feature type="domain" description="HTH cro/C1-type" evidence="1">
    <location>
        <begin position="68"/>
        <end position="90"/>
    </location>
</feature>